<protein>
    <recommendedName>
        <fullName evidence="3">Mitochondrial glycoprotein</fullName>
    </recommendedName>
</protein>
<dbReference type="Pfam" id="PF02330">
    <property type="entry name" value="MAM33"/>
    <property type="match status" value="1"/>
</dbReference>
<accession>A0A8T0IF80</accession>
<sequence length="247" mass="27937">MAAATLLRRAAGPLRSAASKLLAQPLPLLPKPLPAAPLSTVSSTFFTPMRFATTQRETSSQDSSLLRILKDEIDHEAEEYEPSRGLAMGPPQPFKLEDKAGKLEVTLRRSYDHEDIALTAMYQPGMGVEGEEYEDDEEIPEQNVVHLTVAITKGPDSPVLEFGCVLQKNDFQIGHVHFVEEKGAKDPNFDGPDFSQLDDHLQRQFKKYLDARGINEDLANYLLDLLEDKEQREYQRWLRNVEAFIRK</sequence>
<organism evidence="1 2">
    <name type="scientific">Ceratodon purpureus</name>
    <name type="common">Fire moss</name>
    <name type="synonym">Dicranum purpureum</name>
    <dbReference type="NCBI Taxonomy" id="3225"/>
    <lineage>
        <taxon>Eukaryota</taxon>
        <taxon>Viridiplantae</taxon>
        <taxon>Streptophyta</taxon>
        <taxon>Embryophyta</taxon>
        <taxon>Bryophyta</taxon>
        <taxon>Bryophytina</taxon>
        <taxon>Bryopsida</taxon>
        <taxon>Dicranidae</taxon>
        <taxon>Pseudoditrichales</taxon>
        <taxon>Ditrichaceae</taxon>
        <taxon>Ceratodon</taxon>
    </lineage>
</organism>
<gene>
    <name evidence="1" type="ORF">KC19_4G270100</name>
</gene>
<dbReference type="Gene3D" id="3.10.280.10">
    <property type="entry name" value="Mitochondrial glycoprotein"/>
    <property type="match status" value="1"/>
</dbReference>
<dbReference type="Proteomes" id="UP000822688">
    <property type="component" value="Chromosome 4"/>
</dbReference>
<evidence type="ECO:0000313" key="1">
    <source>
        <dbReference type="EMBL" id="KAG0581665.1"/>
    </source>
</evidence>
<name>A0A8T0IF80_CERPU</name>
<evidence type="ECO:0008006" key="3">
    <source>
        <dbReference type="Google" id="ProtNLM"/>
    </source>
</evidence>
<dbReference type="GO" id="GO:0005759">
    <property type="term" value="C:mitochondrial matrix"/>
    <property type="evidence" value="ECO:0007669"/>
    <property type="project" value="InterPro"/>
</dbReference>
<dbReference type="SUPFAM" id="SSF54529">
    <property type="entry name" value="Mitochondrial glycoprotein MAM33-like"/>
    <property type="match status" value="1"/>
</dbReference>
<proteinExistence type="predicted"/>
<dbReference type="OrthoDB" id="278212at2759"/>
<dbReference type="InterPro" id="IPR036561">
    <property type="entry name" value="MAM33_sf"/>
</dbReference>
<keyword evidence="2" id="KW-1185">Reference proteome</keyword>
<reference evidence="1" key="1">
    <citation type="submission" date="2020-06" db="EMBL/GenBank/DDBJ databases">
        <title>WGS assembly of Ceratodon purpureus strain R40.</title>
        <authorList>
            <person name="Carey S.B."/>
            <person name="Jenkins J."/>
            <person name="Shu S."/>
            <person name="Lovell J.T."/>
            <person name="Sreedasyam A."/>
            <person name="Maumus F."/>
            <person name="Tiley G.P."/>
            <person name="Fernandez-Pozo N."/>
            <person name="Barry K."/>
            <person name="Chen C."/>
            <person name="Wang M."/>
            <person name="Lipzen A."/>
            <person name="Daum C."/>
            <person name="Saski C.A."/>
            <person name="Payton A.C."/>
            <person name="Mcbreen J.C."/>
            <person name="Conrad R.E."/>
            <person name="Kollar L.M."/>
            <person name="Olsson S."/>
            <person name="Huttunen S."/>
            <person name="Landis J.B."/>
            <person name="Wickett N.J."/>
            <person name="Johnson M.G."/>
            <person name="Rensing S.A."/>
            <person name="Grimwood J."/>
            <person name="Schmutz J."/>
            <person name="Mcdaniel S.F."/>
        </authorList>
    </citation>
    <scope>NUCLEOTIDE SEQUENCE</scope>
    <source>
        <strain evidence="1">R40</strain>
    </source>
</reference>
<dbReference type="PANTHER" id="PTHR10826:SF1">
    <property type="entry name" value="COMPLEMENT COMPONENT 1 Q SUBCOMPONENT-BINDING PROTEIN, MITOCHONDRIAL"/>
    <property type="match status" value="1"/>
</dbReference>
<dbReference type="PANTHER" id="PTHR10826">
    <property type="entry name" value="COMPLEMENT COMPONENT 1"/>
    <property type="match status" value="1"/>
</dbReference>
<dbReference type="InterPro" id="IPR003428">
    <property type="entry name" value="MAM33"/>
</dbReference>
<evidence type="ECO:0000313" key="2">
    <source>
        <dbReference type="Proteomes" id="UP000822688"/>
    </source>
</evidence>
<comment type="caution">
    <text evidence="1">The sequence shown here is derived from an EMBL/GenBank/DDBJ whole genome shotgun (WGS) entry which is preliminary data.</text>
</comment>
<dbReference type="AlphaFoldDB" id="A0A8T0IF80"/>
<dbReference type="EMBL" id="CM026424">
    <property type="protein sequence ID" value="KAG0581665.1"/>
    <property type="molecule type" value="Genomic_DNA"/>
</dbReference>